<evidence type="ECO:0000313" key="2">
    <source>
        <dbReference type="Proteomes" id="UP001317870"/>
    </source>
</evidence>
<accession>A0ABM8D168</accession>
<gene>
    <name evidence="1" type="ORF">IFM12276_40550</name>
</gene>
<keyword evidence="2" id="KW-1185">Reference proteome</keyword>
<dbReference type="RefSeq" id="WP_281874018.1">
    <property type="nucleotide sequence ID" value="NZ_AP026978.1"/>
</dbReference>
<evidence type="ECO:0000313" key="1">
    <source>
        <dbReference type="EMBL" id="BDU01027.1"/>
    </source>
</evidence>
<dbReference type="EMBL" id="AP026978">
    <property type="protein sequence ID" value="BDU01027.1"/>
    <property type="molecule type" value="Genomic_DNA"/>
</dbReference>
<sequence length="272" mass="29985">MNGTPATAQRTGLTAPRRNRFFHGKMMDVHHFEMETAYGIGMRRLLNRLVTGSGVVCGLDVVPSSGCAVEITSGVAIDRWGREIVIPTRTPPIPIPPALIDRVCGQQEIIPTEEDRRDKPPPAHTDDEYEPTACVTVVLCYHECETDPVAVLAGDCSTSTPCAPGAIREQYRIEFEPGAADPIELSCRFPDVLAHGELDYAALAKWITRDCPNPPRNPCIPLANIHLNCRDDACDIDDVDITIRPIVFGNDILIDILTRIVEEERAGSHDRR</sequence>
<name>A0ABM8D168_9NOCA</name>
<proteinExistence type="predicted"/>
<protein>
    <submittedName>
        <fullName evidence="1">Uncharacterized protein</fullName>
    </submittedName>
</protein>
<reference evidence="1 2" key="1">
    <citation type="submission" date="2022-11" db="EMBL/GenBank/DDBJ databases">
        <title>Genome Sequencing of Nocardia sp. ON39_IFM12276 and assembly.</title>
        <authorList>
            <person name="Shimojima M."/>
            <person name="Toyokawa M."/>
            <person name="Uesaka K."/>
        </authorList>
    </citation>
    <scope>NUCLEOTIDE SEQUENCE [LARGE SCALE GENOMIC DNA]</scope>
    <source>
        <strain evidence="1 2">IFM 12276</strain>
    </source>
</reference>
<dbReference type="Proteomes" id="UP001317870">
    <property type="component" value="Chromosome"/>
</dbReference>
<organism evidence="1 2">
    <name type="scientific">Nocardia sputorum</name>
    <dbReference type="NCBI Taxonomy" id="2984338"/>
    <lineage>
        <taxon>Bacteria</taxon>
        <taxon>Bacillati</taxon>
        <taxon>Actinomycetota</taxon>
        <taxon>Actinomycetes</taxon>
        <taxon>Mycobacteriales</taxon>
        <taxon>Nocardiaceae</taxon>
        <taxon>Nocardia</taxon>
    </lineage>
</organism>